<feature type="transmembrane region" description="Helical" evidence="1">
    <location>
        <begin position="20"/>
        <end position="43"/>
    </location>
</feature>
<evidence type="ECO:0000256" key="1">
    <source>
        <dbReference type="SAM" id="Phobius"/>
    </source>
</evidence>
<keyword evidence="1" id="KW-0472">Membrane</keyword>
<name>A0A0A9CXX9_ARUDO</name>
<sequence>MNTGMSNTSAVTTQLIRLPLSVPIQGMSITILTMMVASVKLWFKRQKRSCGTEIAHFSTNRLLSKCLTQ</sequence>
<keyword evidence="1" id="KW-1133">Transmembrane helix</keyword>
<keyword evidence="1" id="KW-0812">Transmembrane</keyword>
<reference evidence="2" key="2">
    <citation type="journal article" date="2015" name="Data Brief">
        <title>Shoot transcriptome of the giant reed, Arundo donax.</title>
        <authorList>
            <person name="Barrero R.A."/>
            <person name="Guerrero F.D."/>
            <person name="Moolhuijzen P."/>
            <person name="Goolsby J.A."/>
            <person name="Tidwell J."/>
            <person name="Bellgard S.E."/>
            <person name="Bellgard M.I."/>
        </authorList>
    </citation>
    <scope>NUCLEOTIDE SEQUENCE</scope>
    <source>
        <tissue evidence="2">Shoot tissue taken approximately 20 cm above the soil surface</tissue>
    </source>
</reference>
<protein>
    <submittedName>
        <fullName evidence="2">Uncharacterized protein</fullName>
    </submittedName>
</protein>
<evidence type="ECO:0000313" key="2">
    <source>
        <dbReference type="EMBL" id="JAD76347.1"/>
    </source>
</evidence>
<accession>A0A0A9CXX9</accession>
<reference evidence="2" key="1">
    <citation type="submission" date="2014-09" db="EMBL/GenBank/DDBJ databases">
        <authorList>
            <person name="Magalhaes I.L.F."/>
            <person name="Oliveira U."/>
            <person name="Santos F.R."/>
            <person name="Vidigal T.H.D.A."/>
            <person name="Brescovit A.D."/>
            <person name="Santos A.J."/>
        </authorList>
    </citation>
    <scope>NUCLEOTIDE SEQUENCE</scope>
    <source>
        <tissue evidence="2">Shoot tissue taken approximately 20 cm above the soil surface</tissue>
    </source>
</reference>
<proteinExistence type="predicted"/>
<organism evidence="2">
    <name type="scientific">Arundo donax</name>
    <name type="common">Giant reed</name>
    <name type="synonym">Donax arundinaceus</name>
    <dbReference type="NCBI Taxonomy" id="35708"/>
    <lineage>
        <taxon>Eukaryota</taxon>
        <taxon>Viridiplantae</taxon>
        <taxon>Streptophyta</taxon>
        <taxon>Embryophyta</taxon>
        <taxon>Tracheophyta</taxon>
        <taxon>Spermatophyta</taxon>
        <taxon>Magnoliopsida</taxon>
        <taxon>Liliopsida</taxon>
        <taxon>Poales</taxon>
        <taxon>Poaceae</taxon>
        <taxon>PACMAD clade</taxon>
        <taxon>Arundinoideae</taxon>
        <taxon>Arundineae</taxon>
        <taxon>Arundo</taxon>
    </lineage>
</organism>
<dbReference type="AlphaFoldDB" id="A0A0A9CXX9"/>
<dbReference type="EMBL" id="GBRH01221548">
    <property type="protein sequence ID" value="JAD76347.1"/>
    <property type="molecule type" value="Transcribed_RNA"/>
</dbReference>